<keyword evidence="3" id="KW-0418">Kinase</keyword>
<dbReference type="Proteomes" id="UP000011744">
    <property type="component" value="Unassembled WGS sequence"/>
</dbReference>
<organism evidence="3 4">
    <name type="scientific">Paramagnetospirillum caucaseum</name>
    <dbReference type="NCBI Taxonomy" id="1244869"/>
    <lineage>
        <taxon>Bacteria</taxon>
        <taxon>Pseudomonadati</taxon>
        <taxon>Pseudomonadota</taxon>
        <taxon>Alphaproteobacteria</taxon>
        <taxon>Rhodospirillales</taxon>
        <taxon>Magnetospirillaceae</taxon>
        <taxon>Paramagnetospirillum</taxon>
    </lineage>
</organism>
<evidence type="ECO:0000313" key="3">
    <source>
        <dbReference type="EMBL" id="EME69470.1"/>
    </source>
</evidence>
<comment type="caution">
    <text evidence="3">The sequence shown here is derived from an EMBL/GenBank/DDBJ whole genome shotgun (WGS) entry which is preliminary data.</text>
</comment>
<keyword evidence="3" id="KW-0808">Transferase</keyword>
<dbReference type="GO" id="GO:0007165">
    <property type="term" value="P:signal transduction"/>
    <property type="evidence" value="ECO:0007669"/>
    <property type="project" value="InterPro"/>
</dbReference>
<evidence type="ECO:0000256" key="1">
    <source>
        <dbReference type="SAM" id="Phobius"/>
    </source>
</evidence>
<feature type="transmembrane region" description="Helical" evidence="1">
    <location>
        <begin position="194"/>
        <end position="218"/>
    </location>
</feature>
<keyword evidence="1" id="KW-1133">Transmembrane helix</keyword>
<keyword evidence="1" id="KW-0812">Transmembrane</keyword>
<dbReference type="InterPro" id="IPR003660">
    <property type="entry name" value="HAMP_dom"/>
</dbReference>
<dbReference type="AlphaFoldDB" id="M2Z571"/>
<dbReference type="OrthoDB" id="7321800at2"/>
<sequence>MKSLMTAIEKWPLVRKVLLGLSCIVVVALGINLYSIHSMTLMGRSFDRLYEGELRSVSHLKEARVQYAIMGRALRQAILPQAPGERDNAYKQLADAEANMRRSVAEARRLFDAEENKAALARFEEAFAQYKLNVETVVATQKRGDLSDALALLASAEFQRTGRAANDALGDIVQGREERARAMAAAAKARSGDAIVFAFAILAGGMAVVLALGGVIVLSIRVPSERLRTTVDRLAAGDLEVTVPHTDYPNEIGGLARSI</sequence>
<dbReference type="STRING" id="1244869.H261_13414"/>
<evidence type="ECO:0000313" key="4">
    <source>
        <dbReference type="Proteomes" id="UP000011744"/>
    </source>
</evidence>
<dbReference type="EMBL" id="AONQ01000034">
    <property type="protein sequence ID" value="EME69470.1"/>
    <property type="molecule type" value="Genomic_DNA"/>
</dbReference>
<dbReference type="PROSITE" id="PS50885">
    <property type="entry name" value="HAMP"/>
    <property type="match status" value="1"/>
</dbReference>
<dbReference type="Pfam" id="PF12729">
    <property type="entry name" value="4HB_MCP_1"/>
    <property type="match status" value="1"/>
</dbReference>
<dbReference type="InterPro" id="IPR024478">
    <property type="entry name" value="HlyB_4HB_MCP"/>
</dbReference>
<dbReference type="eggNOG" id="COG2205">
    <property type="taxonomic scope" value="Bacteria"/>
</dbReference>
<dbReference type="GO" id="GO:0016301">
    <property type="term" value="F:kinase activity"/>
    <property type="evidence" value="ECO:0007669"/>
    <property type="project" value="UniProtKB-KW"/>
</dbReference>
<dbReference type="RefSeq" id="WP_008618322.1">
    <property type="nucleotide sequence ID" value="NZ_AONQ01000034.1"/>
</dbReference>
<dbReference type="Gene3D" id="1.10.8.500">
    <property type="entry name" value="HAMP domain in histidine kinase"/>
    <property type="match status" value="1"/>
</dbReference>
<keyword evidence="1" id="KW-0472">Membrane</keyword>
<dbReference type="CDD" id="cd06225">
    <property type="entry name" value="HAMP"/>
    <property type="match status" value="1"/>
</dbReference>
<name>M2Z571_9PROT</name>
<dbReference type="Pfam" id="PF00672">
    <property type="entry name" value="HAMP"/>
    <property type="match status" value="1"/>
</dbReference>
<dbReference type="SUPFAM" id="SSF158472">
    <property type="entry name" value="HAMP domain-like"/>
    <property type="match status" value="1"/>
</dbReference>
<keyword evidence="4" id="KW-1185">Reference proteome</keyword>
<evidence type="ECO:0000259" key="2">
    <source>
        <dbReference type="PROSITE" id="PS50885"/>
    </source>
</evidence>
<dbReference type="GO" id="GO:0016020">
    <property type="term" value="C:membrane"/>
    <property type="evidence" value="ECO:0007669"/>
    <property type="project" value="InterPro"/>
</dbReference>
<feature type="domain" description="HAMP" evidence="2">
    <location>
        <begin position="218"/>
        <end position="259"/>
    </location>
</feature>
<reference evidence="3 4" key="1">
    <citation type="journal article" date="2014" name="Genome Announc.">
        <title>Draft Genome Sequence of Magnetospirillum sp. Strain SO-1, a Freshwater Magnetotactic Bacterium Isolated from the Ol'khovka River, Russia.</title>
        <authorList>
            <person name="Grouzdev D.S."/>
            <person name="Dziuba M.V."/>
            <person name="Sukhacheva M.S."/>
            <person name="Mardanov A.V."/>
            <person name="Beletskiy A.V."/>
            <person name="Kuznetsov B.B."/>
            <person name="Skryabin K.G."/>
        </authorList>
    </citation>
    <scope>NUCLEOTIDE SEQUENCE [LARGE SCALE GENOMIC DNA]</scope>
    <source>
        <strain evidence="3 4">SO-1</strain>
    </source>
</reference>
<gene>
    <name evidence="3" type="ORF">H261_13414</name>
</gene>
<protein>
    <submittedName>
        <fullName evidence="3">Signal transduction histidine kinase</fullName>
    </submittedName>
</protein>
<accession>M2Z571</accession>
<feature type="non-terminal residue" evidence="3">
    <location>
        <position position="259"/>
    </location>
</feature>
<proteinExistence type="predicted"/>